<sequence length="212" mass="22513">MPDRKTGLWIEELAAPYYAFKAAGHTITLASPAGGTPPIDAGSKGDGFYTADAKKFLEEDEETKKMFANTVKLSECDMANFDAIFYPGGHGPLWDLVTDAKSIALLEAADAAGKPIGAVCHGPAVFKNVKGKSGKPLVDGKKCTGFTNVEEGQVQLTEWVPFLLEDTLKGLGGVFSNAEPWNSYVQADGNLVTGQNPQSSPATAVEFLKLVK</sequence>
<accession>A0A7S0V6N3</accession>
<dbReference type="InterPro" id="IPR029062">
    <property type="entry name" value="Class_I_gatase-like"/>
</dbReference>
<organism evidence="5">
    <name type="scientific">Hemiselmis tepida</name>
    <dbReference type="NCBI Taxonomy" id="464990"/>
    <lineage>
        <taxon>Eukaryota</taxon>
        <taxon>Cryptophyceae</taxon>
        <taxon>Cryptomonadales</taxon>
        <taxon>Hemiselmidaceae</taxon>
        <taxon>Hemiselmis</taxon>
    </lineage>
</organism>
<dbReference type="PANTHER" id="PTHR48094:SF11">
    <property type="entry name" value="GLUTATHIONE-INDEPENDENT GLYOXALASE HSP31-RELATED"/>
    <property type="match status" value="1"/>
</dbReference>
<dbReference type="PANTHER" id="PTHR48094">
    <property type="entry name" value="PROTEIN/NUCLEIC ACID DEGLYCASE DJ-1-RELATED"/>
    <property type="match status" value="1"/>
</dbReference>
<dbReference type="EMBL" id="HBFN01000579">
    <property type="protein sequence ID" value="CAD8776332.1"/>
    <property type="molecule type" value="Transcribed_RNA"/>
</dbReference>
<feature type="domain" description="DJ-1/PfpI" evidence="4">
    <location>
        <begin position="12"/>
        <end position="209"/>
    </location>
</feature>
<keyword evidence="1" id="KW-0346">Stress response</keyword>
<dbReference type="GO" id="GO:0019243">
    <property type="term" value="P:methylglyoxal catabolic process to D-lactate via S-lactoyl-glutathione"/>
    <property type="evidence" value="ECO:0007669"/>
    <property type="project" value="TreeGrafter"/>
</dbReference>
<evidence type="ECO:0000256" key="2">
    <source>
        <dbReference type="ARBA" id="ARBA00023239"/>
    </source>
</evidence>
<dbReference type="InterPro" id="IPR002818">
    <property type="entry name" value="DJ-1/PfpI"/>
</dbReference>
<dbReference type="AlphaFoldDB" id="A0A7S0V6N3"/>
<evidence type="ECO:0000256" key="1">
    <source>
        <dbReference type="ARBA" id="ARBA00023016"/>
    </source>
</evidence>
<comment type="similarity">
    <text evidence="3">Belongs to the peptidase C56 family. HSP31-like subfamily.</text>
</comment>
<dbReference type="CDD" id="cd03141">
    <property type="entry name" value="GATase1_Hsp31_like"/>
    <property type="match status" value="1"/>
</dbReference>
<evidence type="ECO:0000313" key="5">
    <source>
        <dbReference type="EMBL" id="CAD8776332.1"/>
    </source>
</evidence>
<dbReference type="Pfam" id="PF01965">
    <property type="entry name" value="DJ-1_PfpI"/>
    <property type="match status" value="1"/>
</dbReference>
<reference evidence="5" key="1">
    <citation type="submission" date="2021-01" db="EMBL/GenBank/DDBJ databases">
        <authorList>
            <person name="Corre E."/>
            <person name="Pelletier E."/>
            <person name="Niang G."/>
            <person name="Scheremetjew M."/>
            <person name="Finn R."/>
            <person name="Kale V."/>
            <person name="Holt S."/>
            <person name="Cochrane G."/>
            <person name="Meng A."/>
            <person name="Brown T."/>
            <person name="Cohen L."/>
        </authorList>
    </citation>
    <scope>NUCLEOTIDE SEQUENCE</scope>
    <source>
        <strain evidence="5">CCMP443</strain>
    </source>
</reference>
<dbReference type="Gene3D" id="3.40.50.880">
    <property type="match status" value="1"/>
</dbReference>
<dbReference type="GO" id="GO:0019172">
    <property type="term" value="F:glyoxalase III activity"/>
    <property type="evidence" value="ECO:0007669"/>
    <property type="project" value="TreeGrafter"/>
</dbReference>
<dbReference type="InterPro" id="IPR050325">
    <property type="entry name" value="Prot/Nucl_acid_deglycase"/>
</dbReference>
<keyword evidence="2" id="KW-0456">Lyase</keyword>
<protein>
    <recommendedName>
        <fullName evidence="4">DJ-1/PfpI domain-containing protein</fullName>
    </recommendedName>
</protein>
<dbReference type="SUPFAM" id="SSF52317">
    <property type="entry name" value="Class I glutamine amidotransferase-like"/>
    <property type="match status" value="1"/>
</dbReference>
<gene>
    <name evidence="5" type="ORF">HTEP1355_LOCUS387</name>
</gene>
<proteinExistence type="inferred from homology"/>
<name>A0A7S0V6N3_9CRYP</name>
<dbReference type="GO" id="GO:0005737">
    <property type="term" value="C:cytoplasm"/>
    <property type="evidence" value="ECO:0007669"/>
    <property type="project" value="TreeGrafter"/>
</dbReference>
<evidence type="ECO:0000259" key="4">
    <source>
        <dbReference type="Pfam" id="PF01965"/>
    </source>
</evidence>
<evidence type="ECO:0000256" key="3">
    <source>
        <dbReference type="ARBA" id="ARBA00038493"/>
    </source>
</evidence>